<dbReference type="Proteomes" id="UP000307378">
    <property type="component" value="Unassembled WGS sequence"/>
</dbReference>
<name>A0A4S8QAD1_9HYPH</name>
<comment type="caution">
    <text evidence="3">The sequence shown here is derived from an EMBL/GenBank/DDBJ whole genome shotgun (WGS) entry which is preliminary data.</text>
</comment>
<evidence type="ECO:0000256" key="1">
    <source>
        <dbReference type="SAM" id="Phobius"/>
    </source>
</evidence>
<keyword evidence="1" id="KW-0812">Transmembrane</keyword>
<dbReference type="InterPro" id="IPR005804">
    <property type="entry name" value="FA_desaturase_dom"/>
</dbReference>
<feature type="transmembrane region" description="Helical" evidence="1">
    <location>
        <begin position="44"/>
        <end position="61"/>
    </location>
</feature>
<gene>
    <name evidence="3" type="ORF">FAA86_03765</name>
</gene>
<organism evidence="3 4">
    <name type="scientific">Rhizobium rosettiformans W3</name>
    <dbReference type="NCBI Taxonomy" id="538378"/>
    <lineage>
        <taxon>Bacteria</taxon>
        <taxon>Pseudomonadati</taxon>
        <taxon>Pseudomonadota</taxon>
        <taxon>Alphaproteobacteria</taxon>
        <taxon>Hyphomicrobiales</taxon>
        <taxon>Rhizobiaceae</taxon>
        <taxon>Rhizobium/Agrobacterium group</taxon>
        <taxon>Rhizobium</taxon>
    </lineage>
</organism>
<feature type="transmembrane region" description="Helical" evidence="1">
    <location>
        <begin position="141"/>
        <end position="159"/>
    </location>
</feature>
<keyword evidence="1" id="KW-0472">Membrane</keyword>
<protein>
    <submittedName>
        <fullName evidence="3">Fatty acid desaturase</fullName>
    </submittedName>
</protein>
<evidence type="ECO:0000313" key="4">
    <source>
        <dbReference type="Proteomes" id="UP000307378"/>
    </source>
</evidence>
<reference evidence="3 4" key="1">
    <citation type="submission" date="2019-04" db="EMBL/GenBank/DDBJ databases">
        <title>genome sequence of strain W3.</title>
        <authorList>
            <person name="Gao J."/>
            <person name="Sun J."/>
        </authorList>
    </citation>
    <scope>NUCLEOTIDE SEQUENCE [LARGE SCALE GENOMIC DNA]</scope>
    <source>
        <strain evidence="3 4">W3</strain>
    </source>
</reference>
<dbReference type="GO" id="GO:0006629">
    <property type="term" value="P:lipid metabolic process"/>
    <property type="evidence" value="ECO:0007669"/>
    <property type="project" value="InterPro"/>
</dbReference>
<evidence type="ECO:0000259" key="2">
    <source>
        <dbReference type="Pfam" id="PF00487"/>
    </source>
</evidence>
<evidence type="ECO:0000313" key="3">
    <source>
        <dbReference type="EMBL" id="THV37939.1"/>
    </source>
</evidence>
<keyword evidence="1" id="KW-1133">Transmembrane helix</keyword>
<proteinExistence type="predicted"/>
<feature type="domain" description="Fatty acid desaturase" evidence="2">
    <location>
        <begin position="44"/>
        <end position="276"/>
    </location>
</feature>
<accession>A0A4S8QAD1</accession>
<dbReference type="EMBL" id="STGU01000002">
    <property type="protein sequence ID" value="THV37939.1"/>
    <property type="molecule type" value="Genomic_DNA"/>
</dbReference>
<feature type="transmembrane region" description="Helical" evidence="1">
    <location>
        <begin position="21"/>
        <end position="38"/>
    </location>
</feature>
<sequence length="307" mass="35965">MAHLAEGEIALPRIARIEWPTVALAALIYGGFGCLTYFWRDIPIWILVPLGAWLIAWHGSLQHEVIHNHPTRHVWLNDAIGVPPISLWLPYHVYKESHLAHHRDEHLTDPIEDPESYYFTAKDWDRFGWFGRTLREFNLTLAGRLTVGPAIILGSFLWHEAMKVIRGEGDSRRLWAGHAIGVAAVLWWVLVICEMPFLLFFFGFVYCGTALSRLRSYAEHRFADNHEERTAIVERSPLFGLLFLYNNLHVLHHRVPGLPWYMLPRFYERHRDFLVRLNGGLVYRGYVDVARRFLFRKHDRPTHPRHS</sequence>
<dbReference type="RefSeq" id="WP_136538447.1">
    <property type="nucleotide sequence ID" value="NZ_STGU01000002.1"/>
</dbReference>
<dbReference type="AlphaFoldDB" id="A0A4S8QAD1"/>
<dbReference type="Pfam" id="PF00487">
    <property type="entry name" value="FA_desaturase"/>
    <property type="match status" value="1"/>
</dbReference>
<feature type="transmembrane region" description="Helical" evidence="1">
    <location>
        <begin position="179"/>
        <end position="207"/>
    </location>
</feature>